<dbReference type="GO" id="GO:0016020">
    <property type="term" value="C:membrane"/>
    <property type="evidence" value="ECO:0007669"/>
    <property type="project" value="InterPro"/>
</dbReference>
<name>T1CRD2_9ZZZZ</name>
<comment type="caution">
    <text evidence="4">The sequence shown here is derived from an EMBL/GenBank/DDBJ whole genome shotgun (WGS) entry which is preliminary data.</text>
</comment>
<dbReference type="PANTHER" id="PTHR10514:SF27">
    <property type="entry name" value="ANGIOTENSIN-CONVERTING ENZYME"/>
    <property type="match status" value="1"/>
</dbReference>
<organism evidence="4">
    <name type="scientific">mine drainage metagenome</name>
    <dbReference type="NCBI Taxonomy" id="410659"/>
    <lineage>
        <taxon>unclassified sequences</taxon>
        <taxon>metagenomes</taxon>
        <taxon>ecological metagenomes</taxon>
    </lineage>
</organism>
<dbReference type="GO" id="GO:0008237">
    <property type="term" value="F:metallopeptidase activity"/>
    <property type="evidence" value="ECO:0007669"/>
    <property type="project" value="InterPro"/>
</dbReference>
<dbReference type="GO" id="GO:0006508">
    <property type="term" value="P:proteolysis"/>
    <property type="evidence" value="ECO:0007669"/>
    <property type="project" value="InterPro"/>
</dbReference>
<dbReference type="CDD" id="cd06461">
    <property type="entry name" value="M2_ACE"/>
    <property type="match status" value="1"/>
</dbReference>
<evidence type="ECO:0000256" key="3">
    <source>
        <dbReference type="ARBA" id="ARBA00023180"/>
    </source>
</evidence>
<reference evidence="4" key="2">
    <citation type="journal article" date="2014" name="ISME J.">
        <title>Microbial stratification in low pH oxic and suboxic macroscopic growths along an acid mine drainage.</title>
        <authorList>
            <person name="Mendez-Garcia C."/>
            <person name="Mesa V."/>
            <person name="Sprenger R.R."/>
            <person name="Richter M."/>
            <person name="Diez M.S."/>
            <person name="Solano J."/>
            <person name="Bargiela R."/>
            <person name="Golyshina O.V."/>
            <person name="Manteca A."/>
            <person name="Ramos J.L."/>
            <person name="Gallego J.R."/>
            <person name="Llorente I."/>
            <person name="Martins Dos Santos V.A."/>
            <person name="Jensen O.N."/>
            <person name="Pelaez A.I."/>
            <person name="Sanchez J."/>
            <person name="Ferrer M."/>
        </authorList>
    </citation>
    <scope>NUCLEOTIDE SEQUENCE</scope>
</reference>
<dbReference type="SUPFAM" id="SSF55486">
    <property type="entry name" value="Metalloproteases ('zincins'), catalytic domain"/>
    <property type="match status" value="1"/>
</dbReference>
<protein>
    <submittedName>
        <fullName evidence="4">Zinc-dependent metallopeptidase</fullName>
    </submittedName>
</protein>
<dbReference type="GO" id="GO:0008241">
    <property type="term" value="F:peptidyl-dipeptidase activity"/>
    <property type="evidence" value="ECO:0007669"/>
    <property type="project" value="InterPro"/>
</dbReference>
<proteinExistence type="predicted"/>
<evidence type="ECO:0000256" key="2">
    <source>
        <dbReference type="ARBA" id="ARBA00023157"/>
    </source>
</evidence>
<sequence>MSAAGNESEARAFFDRAESELLGLAIESSRADWVFNTFITPDTEELASRASTRLIAATVQRAKEANRFRTVSLPGDLARKAQLLRLSLPLVAPSPPAEADELVRIVAAMQTTYATGRHAPPGRTEAVDLQELSRILGESRNPVELENVWIGWHDIARPMRPQFTRYVELANRGARELDFADTGAMWRSKYDMDPDSFALEADRLWTQVRPLYLSLHAYVRRRLVERYGPELVPERGPIPGHLLGNMWAQSWENLYPDLAPPGGGATFDLTKILEGRHTSPTDMIRFAERFFVSLGLDPLPSTFWERSMFVRPRDREVVCHASAWDVDAVDDLRIKMCIEITAEDFHTIHHELGHNYYQRAYARQPFLFRESAHDGFHEAVGDTIGLSVTPEYLVQVGLLDRAPPPEGDIGLLLYTALQKIAFLPFGLLIDRWRWSVFSGEYGPDSYNRTWWELRERYQGIRPPVARGEDAFDPGAKFHVPANVPYMRYFLAHILQFQLHRSLAREIDWTGPLHRCSIYGQRKAGKRLRAMLEMGSSREWPDALEAIGGDRRMEAAGLLEYFAPLKRWLDEQNRGHPVGW</sequence>
<dbReference type="Gene3D" id="1.10.1370.30">
    <property type="match status" value="1"/>
</dbReference>
<dbReference type="PROSITE" id="PS52011">
    <property type="entry name" value="PEPTIDASE_M2"/>
    <property type="match status" value="1"/>
</dbReference>
<gene>
    <name evidence="4" type="ORF">B1B_04674</name>
</gene>
<dbReference type="PANTHER" id="PTHR10514">
    <property type="entry name" value="ANGIOTENSIN-CONVERTING ENZYME"/>
    <property type="match status" value="1"/>
</dbReference>
<evidence type="ECO:0000256" key="1">
    <source>
        <dbReference type="ARBA" id="ARBA00022729"/>
    </source>
</evidence>
<dbReference type="EMBL" id="AUZY01002925">
    <property type="protein sequence ID" value="EQD71039.1"/>
    <property type="molecule type" value="Genomic_DNA"/>
</dbReference>
<keyword evidence="2" id="KW-1015">Disulfide bond</keyword>
<evidence type="ECO:0000313" key="4">
    <source>
        <dbReference type="EMBL" id="EQD71039.1"/>
    </source>
</evidence>
<dbReference type="InterPro" id="IPR001548">
    <property type="entry name" value="Peptidase_M2"/>
</dbReference>
<dbReference type="PRINTS" id="PR00791">
    <property type="entry name" value="PEPDIPTASEA"/>
</dbReference>
<dbReference type="Pfam" id="PF01401">
    <property type="entry name" value="Peptidase_M2"/>
    <property type="match status" value="1"/>
</dbReference>
<dbReference type="AlphaFoldDB" id="T1CRD2"/>
<keyword evidence="1" id="KW-0732">Signal</keyword>
<keyword evidence="3" id="KW-0325">Glycoprotein</keyword>
<reference evidence="4" key="1">
    <citation type="submission" date="2013-08" db="EMBL/GenBank/DDBJ databases">
        <authorList>
            <person name="Mendez C."/>
            <person name="Richter M."/>
            <person name="Ferrer M."/>
            <person name="Sanchez J."/>
        </authorList>
    </citation>
    <scope>NUCLEOTIDE SEQUENCE</scope>
</reference>
<accession>T1CRD2</accession>